<name>A0ACB9QJC4_9MYRT</name>
<keyword evidence="2" id="KW-1185">Reference proteome</keyword>
<evidence type="ECO:0000313" key="2">
    <source>
        <dbReference type="Proteomes" id="UP001057402"/>
    </source>
</evidence>
<comment type="caution">
    <text evidence="1">The sequence shown here is derived from an EMBL/GenBank/DDBJ whole genome shotgun (WGS) entry which is preliminary data.</text>
</comment>
<reference evidence="2" key="1">
    <citation type="journal article" date="2023" name="Front. Plant Sci.">
        <title>Chromosomal-level genome assembly of Melastoma candidum provides insights into trichome evolution.</title>
        <authorList>
            <person name="Zhong Y."/>
            <person name="Wu W."/>
            <person name="Sun C."/>
            <person name="Zou P."/>
            <person name="Liu Y."/>
            <person name="Dai S."/>
            <person name="Zhou R."/>
        </authorList>
    </citation>
    <scope>NUCLEOTIDE SEQUENCE [LARGE SCALE GENOMIC DNA]</scope>
</reference>
<dbReference type="EMBL" id="CM042885">
    <property type="protein sequence ID" value="KAI4366610.1"/>
    <property type="molecule type" value="Genomic_DNA"/>
</dbReference>
<dbReference type="Proteomes" id="UP001057402">
    <property type="component" value="Chromosome 6"/>
</dbReference>
<evidence type="ECO:0000313" key="1">
    <source>
        <dbReference type="EMBL" id="KAI4366610.1"/>
    </source>
</evidence>
<organism evidence="1 2">
    <name type="scientific">Melastoma candidum</name>
    <dbReference type="NCBI Taxonomy" id="119954"/>
    <lineage>
        <taxon>Eukaryota</taxon>
        <taxon>Viridiplantae</taxon>
        <taxon>Streptophyta</taxon>
        <taxon>Embryophyta</taxon>
        <taxon>Tracheophyta</taxon>
        <taxon>Spermatophyta</taxon>
        <taxon>Magnoliopsida</taxon>
        <taxon>eudicotyledons</taxon>
        <taxon>Gunneridae</taxon>
        <taxon>Pentapetalae</taxon>
        <taxon>rosids</taxon>
        <taxon>malvids</taxon>
        <taxon>Myrtales</taxon>
        <taxon>Melastomataceae</taxon>
        <taxon>Melastomatoideae</taxon>
        <taxon>Melastomateae</taxon>
        <taxon>Melastoma</taxon>
    </lineage>
</organism>
<gene>
    <name evidence="1" type="ORF">MLD38_022469</name>
</gene>
<accession>A0ACB9QJC4</accession>
<proteinExistence type="predicted"/>
<sequence>MDEFGVLTEQKGLKAQGKSAPMAASKRSVTSSSFPSSSGPNPSWDFPAAGMPKSSAKSRNGVNLDGLDYEGFFDLRSKHKPGFGVNNDVGNDIFGRISSSLTSSGHKGTAAGPDDSDIFGSQVGDLLGGFVSSNSSGFSRSNGSGSVKRTSGNNVGLGDDLIPGLGGTTVVLQGVALESGSKPVHSATGPLEEFNQFTEFKSPKHNLPKCTNSPRNGSSIDELEEFAKGRPKDIAGGPEPDILFSGKEGMSKKSDIGFLRILLLR</sequence>
<protein>
    <submittedName>
        <fullName evidence="1">Uncharacterized protein</fullName>
    </submittedName>
</protein>